<organism evidence="1 2">
    <name type="scientific">Choristoneura fumiferana</name>
    <name type="common">Spruce budworm moth</name>
    <name type="synonym">Archips fumiferana</name>
    <dbReference type="NCBI Taxonomy" id="7141"/>
    <lineage>
        <taxon>Eukaryota</taxon>
        <taxon>Metazoa</taxon>
        <taxon>Ecdysozoa</taxon>
        <taxon>Arthropoda</taxon>
        <taxon>Hexapoda</taxon>
        <taxon>Insecta</taxon>
        <taxon>Pterygota</taxon>
        <taxon>Neoptera</taxon>
        <taxon>Endopterygota</taxon>
        <taxon>Lepidoptera</taxon>
        <taxon>Glossata</taxon>
        <taxon>Ditrysia</taxon>
        <taxon>Tortricoidea</taxon>
        <taxon>Tortricidae</taxon>
        <taxon>Tortricinae</taxon>
        <taxon>Choristoneura</taxon>
    </lineage>
</organism>
<comment type="caution">
    <text evidence="1">The sequence shown here is derived from an EMBL/GenBank/DDBJ whole genome shotgun (WGS) entry which is preliminary data.</text>
</comment>
<accession>A0ACC0J9B5</accession>
<keyword evidence="2" id="KW-1185">Reference proteome</keyword>
<proteinExistence type="predicted"/>
<dbReference type="Proteomes" id="UP001064048">
    <property type="component" value="Chromosome 13"/>
</dbReference>
<dbReference type="EMBL" id="CM046113">
    <property type="protein sequence ID" value="KAI8420710.1"/>
    <property type="molecule type" value="Genomic_DNA"/>
</dbReference>
<protein>
    <submittedName>
        <fullName evidence="1">Uncharacterized protein</fullName>
    </submittedName>
</protein>
<evidence type="ECO:0000313" key="1">
    <source>
        <dbReference type="EMBL" id="KAI8420710.1"/>
    </source>
</evidence>
<evidence type="ECO:0000313" key="2">
    <source>
        <dbReference type="Proteomes" id="UP001064048"/>
    </source>
</evidence>
<gene>
    <name evidence="1" type="ORF">MSG28_007939</name>
</gene>
<reference evidence="1 2" key="1">
    <citation type="journal article" date="2022" name="Genome Biol. Evol.">
        <title>The Spruce Budworm Genome: Reconstructing the Evolutionary History of Antifreeze Proteins.</title>
        <authorList>
            <person name="Beliveau C."/>
            <person name="Gagne P."/>
            <person name="Picq S."/>
            <person name="Vernygora O."/>
            <person name="Keeling C.I."/>
            <person name="Pinkney K."/>
            <person name="Doucet D."/>
            <person name="Wen F."/>
            <person name="Johnston J.S."/>
            <person name="Maaroufi H."/>
            <person name="Boyle B."/>
            <person name="Laroche J."/>
            <person name="Dewar K."/>
            <person name="Juretic N."/>
            <person name="Blackburn G."/>
            <person name="Nisole A."/>
            <person name="Brunet B."/>
            <person name="Brandao M."/>
            <person name="Lumley L."/>
            <person name="Duan J."/>
            <person name="Quan G."/>
            <person name="Lucarotti C.J."/>
            <person name="Roe A.D."/>
            <person name="Sperling F.A.H."/>
            <person name="Levesque R.C."/>
            <person name="Cusson M."/>
        </authorList>
    </citation>
    <scope>NUCLEOTIDE SEQUENCE [LARGE SCALE GENOMIC DNA]</scope>
    <source>
        <strain evidence="1">Glfc:IPQL:Cfum</strain>
    </source>
</reference>
<name>A0ACC0J9B5_CHOFU</name>
<sequence length="280" mass="31830">MVTAPNDDWTEELCIKLIHEYRKRPILWDPKDQFFFKKAMKPEAWEGIAAAINMPADLFFIQEGKIEDNAKHQRFTSCARCARDDLLLHVVAGPPPHPPRAGVTEDDEDGTTAIKRSLLEHYNERKSVEPKKPKRTNSKIGKVLPNISPISSPHQVKVVPQLSTPTTAFIPEIQVPTVIPPLIPARNHEETLEEIKSFTNFIAYKMKKYSETTKNAVQQAICDIIFKADQNFYESINFEDNFSNYRSPQTDAGSEDCDLDEKTIDIGNGQTIKLQVHEID</sequence>